<evidence type="ECO:0000313" key="3">
    <source>
        <dbReference type="EMBL" id="APZ51637.1"/>
    </source>
</evidence>
<keyword evidence="4" id="KW-1185">Reference proteome</keyword>
<feature type="compositionally biased region" description="Pro residues" evidence="1">
    <location>
        <begin position="109"/>
        <end position="120"/>
    </location>
</feature>
<feature type="chain" id="PRO_5012523828" evidence="2">
    <location>
        <begin position="21"/>
        <end position="130"/>
    </location>
</feature>
<dbReference type="OrthoDB" id="7308154at2"/>
<protein>
    <submittedName>
        <fullName evidence="3">ATPase</fullName>
    </submittedName>
</protein>
<feature type="compositionally biased region" description="Acidic residues" evidence="1">
    <location>
        <begin position="121"/>
        <end position="130"/>
    </location>
</feature>
<gene>
    <name evidence="3" type="ORF">Ga0080574_TMP1303</name>
</gene>
<feature type="signal peptide" evidence="2">
    <location>
        <begin position="1"/>
        <end position="20"/>
    </location>
</feature>
<dbReference type="EMBL" id="CP015093">
    <property type="protein sequence ID" value="APZ51637.1"/>
    <property type="molecule type" value="Genomic_DNA"/>
</dbReference>
<reference evidence="3 4" key="1">
    <citation type="submission" date="2016-04" db="EMBL/GenBank/DDBJ databases">
        <title>Deep-sea bacteria in the southern Pacific.</title>
        <authorList>
            <person name="Tang K."/>
        </authorList>
    </citation>
    <scope>NUCLEOTIDE SEQUENCE [LARGE SCALE GENOMIC DNA]</scope>
    <source>
        <strain evidence="3 4">JLT2014</strain>
    </source>
</reference>
<evidence type="ECO:0000256" key="1">
    <source>
        <dbReference type="SAM" id="MobiDB-lite"/>
    </source>
</evidence>
<sequence length="130" mass="14517" precursor="true">MKRIPALILAACLMSPPAYAQEAEKDESDSLMKRGAEMFLRGLMDELDPAMRELEDLAGEMEPALRSFGEEMGPALRDLMGQVQDWSRYEPPEMLPNGDIILRRKPEAPDLPAPLTPPELDPPEEGEIDL</sequence>
<evidence type="ECO:0000256" key="2">
    <source>
        <dbReference type="SAM" id="SignalP"/>
    </source>
</evidence>
<proteinExistence type="predicted"/>
<name>A0A1P8UQI9_9RHOB</name>
<dbReference type="Proteomes" id="UP000187059">
    <property type="component" value="Chromosome"/>
</dbReference>
<accession>A0A1P8UQI9</accession>
<dbReference type="AlphaFoldDB" id="A0A1P8UQI9"/>
<feature type="region of interest" description="Disordered" evidence="1">
    <location>
        <begin position="102"/>
        <end position="130"/>
    </location>
</feature>
<dbReference type="RefSeq" id="WP_076696311.1">
    <property type="nucleotide sequence ID" value="NZ_CP015093.1"/>
</dbReference>
<organism evidence="3 4">
    <name type="scientific">Salipiger abyssi</name>
    <dbReference type="NCBI Taxonomy" id="1250539"/>
    <lineage>
        <taxon>Bacteria</taxon>
        <taxon>Pseudomonadati</taxon>
        <taxon>Pseudomonadota</taxon>
        <taxon>Alphaproteobacteria</taxon>
        <taxon>Rhodobacterales</taxon>
        <taxon>Roseobacteraceae</taxon>
        <taxon>Salipiger</taxon>
    </lineage>
</organism>
<keyword evidence="2" id="KW-0732">Signal</keyword>
<dbReference type="KEGG" id="paby:Ga0080574_TMP1303"/>
<evidence type="ECO:0000313" key="4">
    <source>
        <dbReference type="Proteomes" id="UP000187059"/>
    </source>
</evidence>
<dbReference type="STRING" id="1250539.Ga0080574_TMP1303"/>